<evidence type="ECO:0000313" key="2">
    <source>
        <dbReference type="EMBL" id="CEM29644.1"/>
    </source>
</evidence>
<dbReference type="InParanoid" id="A0A0G4GII8"/>
<dbReference type="Proteomes" id="UP000041254">
    <property type="component" value="Unassembled WGS sequence"/>
</dbReference>
<gene>
    <name evidence="2" type="ORF">Vbra_17881</name>
</gene>
<name>A0A0G4GII8_VITBC</name>
<dbReference type="EMBL" id="CDMY01000677">
    <property type="protein sequence ID" value="CEM29644.1"/>
    <property type="molecule type" value="Genomic_DNA"/>
</dbReference>
<proteinExistence type="predicted"/>
<dbReference type="PhylomeDB" id="A0A0G4GII8"/>
<organism evidence="2 3">
    <name type="scientific">Vitrella brassicaformis (strain CCMP3155)</name>
    <dbReference type="NCBI Taxonomy" id="1169540"/>
    <lineage>
        <taxon>Eukaryota</taxon>
        <taxon>Sar</taxon>
        <taxon>Alveolata</taxon>
        <taxon>Colpodellida</taxon>
        <taxon>Vitrellaceae</taxon>
        <taxon>Vitrella</taxon>
    </lineage>
</organism>
<evidence type="ECO:0000313" key="3">
    <source>
        <dbReference type="Proteomes" id="UP000041254"/>
    </source>
</evidence>
<accession>A0A0G4GII8</accession>
<sequence>MWLGRRHDRPNAVSPGEERPPRSPTKPLRLESLARTGAERHQPTPRVCIVKPGEDYHGCWRVLISDDARRPHGERRHCSRSVLYTLRLLSRVATQQFADSYFVQRINRCVTDHQVGGILSWDASYQPDDGEAMPRVAYLLKLVCVLEEGGQWGGWVRPMRIARHGRAIDSLPIAVRPADMRRVGSKAVFDGRADSLEQSRLFGHVLGQGEARPH</sequence>
<reference evidence="2 3" key="1">
    <citation type="submission" date="2014-11" db="EMBL/GenBank/DDBJ databases">
        <authorList>
            <person name="Zhu J."/>
            <person name="Qi W."/>
            <person name="Song R."/>
        </authorList>
    </citation>
    <scope>NUCLEOTIDE SEQUENCE [LARGE SCALE GENOMIC DNA]</scope>
</reference>
<evidence type="ECO:0000256" key="1">
    <source>
        <dbReference type="SAM" id="MobiDB-lite"/>
    </source>
</evidence>
<protein>
    <submittedName>
        <fullName evidence="2">Uncharacterized protein</fullName>
    </submittedName>
</protein>
<keyword evidence="3" id="KW-1185">Reference proteome</keyword>
<feature type="region of interest" description="Disordered" evidence="1">
    <location>
        <begin position="1"/>
        <end position="28"/>
    </location>
</feature>
<dbReference type="VEuPathDB" id="CryptoDB:Vbra_17881"/>
<dbReference type="AlphaFoldDB" id="A0A0G4GII8"/>